<dbReference type="Gene3D" id="3.40.50.880">
    <property type="match status" value="1"/>
</dbReference>
<proteinExistence type="predicted"/>
<dbReference type="Proteomes" id="UP000229897">
    <property type="component" value="Chromosome"/>
</dbReference>
<dbReference type="GO" id="GO:0006355">
    <property type="term" value="P:regulation of DNA-templated transcription"/>
    <property type="evidence" value="ECO:0007669"/>
    <property type="project" value="TreeGrafter"/>
</dbReference>
<dbReference type="SUPFAM" id="SSF52317">
    <property type="entry name" value="Class I glutamine amidotransferase-like"/>
    <property type="match status" value="1"/>
</dbReference>
<dbReference type="Pfam" id="PF01965">
    <property type="entry name" value="DJ-1_PfpI"/>
    <property type="match status" value="1"/>
</dbReference>
<dbReference type="KEGG" id="mass:CR152_09675"/>
<evidence type="ECO:0000259" key="1">
    <source>
        <dbReference type="Pfam" id="PF01965"/>
    </source>
</evidence>
<dbReference type="InterPro" id="IPR029062">
    <property type="entry name" value="Class_I_gatase-like"/>
</dbReference>
<keyword evidence="2" id="KW-0315">Glutamine amidotransferase</keyword>
<organism evidence="2 3">
    <name type="scientific">Massilia violaceinigra</name>
    <dbReference type="NCBI Taxonomy" id="2045208"/>
    <lineage>
        <taxon>Bacteria</taxon>
        <taxon>Pseudomonadati</taxon>
        <taxon>Pseudomonadota</taxon>
        <taxon>Betaproteobacteria</taxon>
        <taxon>Burkholderiales</taxon>
        <taxon>Oxalobacteraceae</taxon>
        <taxon>Telluria group</taxon>
        <taxon>Massilia</taxon>
    </lineage>
</organism>
<dbReference type="PANTHER" id="PTHR43130:SF2">
    <property type="entry name" value="DJ-1_PFPI DOMAIN-CONTAINING PROTEIN"/>
    <property type="match status" value="1"/>
</dbReference>
<dbReference type="EMBL" id="CP024608">
    <property type="protein sequence ID" value="ATQ74761.1"/>
    <property type="molecule type" value="Genomic_DNA"/>
</dbReference>
<protein>
    <submittedName>
        <fullName evidence="2">Glutamine amidotransferase</fullName>
    </submittedName>
</protein>
<accession>A0A2D2DIF5</accession>
<dbReference type="PANTHER" id="PTHR43130">
    <property type="entry name" value="ARAC-FAMILY TRANSCRIPTIONAL REGULATOR"/>
    <property type="match status" value="1"/>
</dbReference>
<evidence type="ECO:0000313" key="2">
    <source>
        <dbReference type="EMBL" id="ATQ74761.1"/>
    </source>
</evidence>
<dbReference type="AlphaFoldDB" id="A0A2D2DIF5"/>
<keyword evidence="2" id="KW-0808">Transferase</keyword>
<dbReference type="InterPro" id="IPR002818">
    <property type="entry name" value="DJ-1/PfpI"/>
</dbReference>
<name>A0A2D2DIF5_9BURK</name>
<keyword evidence="3" id="KW-1185">Reference proteome</keyword>
<gene>
    <name evidence="2" type="ORF">CR152_09675</name>
</gene>
<dbReference type="CDD" id="cd03139">
    <property type="entry name" value="GATase1_PfpI_2"/>
    <property type="match status" value="1"/>
</dbReference>
<dbReference type="InterPro" id="IPR052158">
    <property type="entry name" value="INH-QAR"/>
</dbReference>
<reference evidence="2" key="1">
    <citation type="submission" date="2017-10" db="EMBL/GenBank/DDBJ databases">
        <title>Massilia psychrophilum sp. nov., a novel purple-pigmented bacterium isolated from Tianshan glacier, Xinjiang Municipality, China.</title>
        <authorList>
            <person name="Wang H."/>
        </authorList>
    </citation>
    <scope>NUCLEOTIDE SEQUENCE [LARGE SCALE GENOMIC DNA]</scope>
    <source>
        <strain evidence="2">B2</strain>
    </source>
</reference>
<dbReference type="GO" id="GO:0016740">
    <property type="term" value="F:transferase activity"/>
    <property type="evidence" value="ECO:0007669"/>
    <property type="project" value="UniProtKB-KW"/>
</dbReference>
<feature type="domain" description="DJ-1/PfpI" evidence="1">
    <location>
        <begin position="11"/>
        <end position="165"/>
    </location>
</feature>
<evidence type="ECO:0000313" key="3">
    <source>
        <dbReference type="Proteomes" id="UP000229897"/>
    </source>
</evidence>
<sequence>MAHHVREKIMRLSIVLFDGFTALDVVGGYEVLANIPGMEVEFVSDRVGLVASDTGRLGMAAYRTFDQLDTTDILYVPGGPGVAGALGNPALMACVCRLHATTAWTVSICNGAEILGAAGLLKGKKVTTNWFAREHVAAYGALVGTERYQRDGKLITGAGVSASIDAGLFLASLLGGETLARTIQLGIEYYPAPPFGSGTPDAQPQAAKDLIRHVEQHGAQRLAARVIPF</sequence>